<comment type="caution">
    <text evidence="1">The sequence shown here is derived from an EMBL/GenBank/DDBJ whole genome shotgun (WGS) entry which is preliminary data.</text>
</comment>
<dbReference type="PROSITE" id="PS51257">
    <property type="entry name" value="PROKAR_LIPOPROTEIN"/>
    <property type="match status" value="1"/>
</dbReference>
<organism evidence="1 2">
    <name type="scientific">Romboutsia weinsteinii</name>
    <dbReference type="NCBI Taxonomy" id="2020949"/>
    <lineage>
        <taxon>Bacteria</taxon>
        <taxon>Bacillati</taxon>
        <taxon>Bacillota</taxon>
        <taxon>Clostridia</taxon>
        <taxon>Peptostreptococcales</taxon>
        <taxon>Peptostreptococcaceae</taxon>
        <taxon>Romboutsia</taxon>
    </lineage>
</organism>
<accession>A0A371J317</accession>
<dbReference type="InterPro" id="IPR025648">
    <property type="entry name" value="DUF4358"/>
</dbReference>
<proteinExistence type="predicted"/>
<sequence>MKKILLICSLICTFALVGCSSDSKVKDVSTNDIKEAILSEKLIDEENIDDIDAKEFYGFESVKDKIEEGFKLGAMINVRLRDVIVVKTSDPEAITKALEEYKENSLRMFADGYGGEDNIESVSNSILKTAGNYVYFIATPNASDIEASILKVIKE</sequence>
<gene>
    <name evidence="1" type="ORF">CHL78_010575</name>
</gene>
<evidence type="ECO:0000313" key="1">
    <source>
        <dbReference type="EMBL" id="RDY27058.1"/>
    </source>
</evidence>
<reference evidence="1 2" key="1">
    <citation type="journal article" date="2017" name="Genome Announc.">
        <title>Draft Genome Sequence of Romboutsia weinsteinii sp. nov. Strain CCRI-19649(T) Isolated from Surface Water.</title>
        <authorList>
            <person name="Maheux A.F."/>
            <person name="Boudreau D.K."/>
            <person name="Berube E."/>
            <person name="Boissinot M."/>
            <person name="Cantin P."/>
            <person name="Raymond F."/>
            <person name="Corbeil J."/>
            <person name="Omar R.F."/>
            <person name="Bergeron M.G."/>
        </authorList>
    </citation>
    <scope>NUCLEOTIDE SEQUENCE [LARGE SCALE GENOMIC DNA]</scope>
    <source>
        <strain evidence="1 2">CCRI-19649</strain>
    </source>
</reference>
<protein>
    <submittedName>
        <fullName evidence="1">DUF4358 domain-containing protein</fullName>
    </submittedName>
</protein>
<dbReference type="AlphaFoldDB" id="A0A371J317"/>
<dbReference type="RefSeq" id="WP_094369158.1">
    <property type="nucleotide sequence ID" value="NZ_NOJY02000016.1"/>
</dbReference>
<keyword evidence="2" id="KW-1185">Reference proteome</keyword>
<evidence type="ECO:0000313" key="2">
    <source>
        <dbReference type="Proteomes" id="UP000215694"/>
    </source>
</evidence>
<dbReference type="OrthoDB" id="1752271at2"/>
<dbReference type="Pfam" id="PF14270">
    <property type="entry name" value="DUF4358"/>
    <property type="match status" value="1"/>
</dbReference>
<name>A0A371J317_9FIRM</name>
<dbReference type="Proteomes" id="UP000215694">
    <property type="component" value="Unassembled WGS sequence"/>
</dbReference>
<dbReference type="EMBL" id="NOJY02000016">
    <property type="protein sequence ID" value="RDY27058.1"/>
    <property type="molecule type" value="Genomic_DNA"/>
</dbReference>